<evidence type="ECO:0000313" key="5">
    <source>
        <dbReference type="EMBL" id="MBC3804394.1"/>
    </source>
</evidence>
<reference evidence="5 6" key="1">
    <citation type="journal article" date="2020" name="mSystems">
        <title>Defining Genomic and Predicted Metabolic Features of the Acetobacterium Genus.</title>
        <authorList>
            <person name="Ross D.E."/>
            <person name="Marshall C.W."/>
            <person name="Gulliver D."/>
            <person name="May H.D."/>
            <person name="Norman R.S."/>
        </authorList>
    </citation>
    <scope>NUCLEOTIDE SEQUENCE [LARGE SCALE GENOMIC DNA]</scope>
    <source>
        <strain evidence="5 6">DSM 8238</strain>
    </source>
</reference>
<evidence type="ECO:0000313" key="6">
    <source>
        <dbReference type="Proteomes" id="UP000603234"/>
    </source>
</evidence>
<dbReference type="Proteomes" id="UP000603234">
    <property type="component" value="Unassembled WGS sequence"/>
</dbReference>
<dbReference type="PROSITE" id="PS50893">
    <property type="entry name" value="ABC_TRANSPORTER_2"/>
    <property type="match status" value="1"/>
</dbReference>
<dbReference type="InterPro" id="IPR003439">
    <property type="entry name" value="ABC_transporter-like_ATP-bd"/>
</dbReference>
<sequence>MLTVKGLSYFYHPDRIILKDISFALESHDILCMLGPNGTGKTTLLRCLLALNKMKSGRIEIDGLDLTRTSAKKRAQMMAYVPQATTMAFPYEAREVVLMGRVAHLSTGKRPTKKDRMISDEAMEKLGILHMSRYLFNEMSGGEKQMVLVARALAQQAQILIMDEPTANLDYCNQIRMLQVIKSLSERGYSILMTSHFPDHAFLACNKAVLMRDGVIMAQGIPEEVVTTENLSKLYATPVSVTEARLDDPDRFIKVCVPVMNDYKKERGEII</sequence>
<dbReference type="SMART" id="SM00382">
    <property type="entry name" value="AAA"/>
    <property type="match status" value="1"/>
</dbReference>
<dbReference type="InterPro" id="IPR003593">
    <property type="entry name" value="AAA+_ATPase"/>
</dbReference>
<dbReference type="Gene3D" id="3.40.50.300">
    <property type="entry name" value="P-loop containing nucleotide triphosphate hydrolases"/>
    <property type="match status" value="1"/>
</dbReference>
<dbReference type="GO" id="GO:0005524">
    <property type="term" value="F:ATP binding"/>
    <property type="evidence" value="ECO:0007669"/>
    <property type="project" value="UniProtKB-KW"/>
</dbReference>
<keyword evidence="6" id="KW-1185">Reference proteome</keyword>
<protein>
    <submittedName>
        <fullName evidence="5">ATP-binding cassette domain-containing protein</fullName>
    </submittedName>
</protein>
<dbReference type="InterPro" id="IPR050153">
    <property type="entry name" value="Metal_Ion_Import_ABC"/>
</dbReference>
<dbReference type="InterPro" id="IPR017871">
    <property type="entry name" value="ABC_transporter-like_CS"/>
</dbReference>
<keyword evidence="1" id="KW-0813">Transport</keyword>
<accession>A0ABR6WUU6</accession>
<dbReference type="CDD" id="cd03214">
    <property type="entry name" value="ABC_Iron-Siderophores_B12_Hemin"/>
    <property type="match status" value="1"/>
</dbReference>
<gene>
    <name evidence="5" type="ORF">GH808_08110</name>
</gene>
<dbReference type="InterPro" id="IPR027417">
    <property type="entry name" value="P-loop_NTPase"/>
</dbReference>
<feature type="domain" description="ABC transporter" evidence="4">
    <location>
        <begin position="2"/>
        <end position="238"/>
    </location>
</feature>
<evidence type="ECO:0000256" key="2">
    <source>
        <dbReference type="ARBA" id="ARBA00022741"/>
    </source>
</evidence>
<dbReference type="Pfam" id="PF00005">
    <property type="entry name" value="ABC_tran"/>
    <property type="match status" value="1"/>
</dbReference>
<name>A0ABR6WUU6_9FIRM</name>
<comment type="caution">
    <text evidence="5">The sequence shown here is derived from an EMBL/GenBank/DDBJ whole genome shotgun (WGS) entry which is preliminary data.</text>
</comment>
<dbReference type="PANTHER" id="PTHR42734:SF19">
    <property type="entry name" value="IRON COMPOUNDS ABC TRANSPORTER, ATP-BINDING PROTEIN"/>
    <property type="match status" value="1"/>
</dbReference>
<organism evidence="5 6">
    <name type="scientific">Acetobacterium fimetarium</name>
    <dbReference type="NCBI Taxonomy" id="52691"/>
    <lineage>
        <taxon>Bacteria</taxon>
        <taxon>Bacillati</taxon>
        <taxon>Bacillota</taxon>
        <taxon>Clostridia</taxon>
        <taxon>Eubacteriales</taxon>
        <taxon>Eubacteriaceae</taxon>
        <taxon>Acetobacterium</taxon>
    </lineage>
</organism>
<dbReference type="SUPFAM" id="SSF52540">
    <property type="entry name" value="P-loop containing nucleoside triphosphate hydrolases"/>
    <property type="match status" value="1"/>
</dbReference>
<dbReference type="PROSITE" id="PS00211">
    <property type="entry name" value="ABC_TRANSPORTER_1"/>
    <property type="match status" value="1"/>
</dbReference>
<dbReference type="RefSeq" id="WP_186842283.1">
    <property type="nucleotide sequence ID" value="NZ_WJBC01000010.1"/>
</dbReference>
<proteinExistence type="predicted"/>
<evidence type="ECO:0000256" key="1">
    <source>
        <dbReference type="ARBA" id="ARBA00022448"/>
    </source>
</evidence>
<dbReference type="PANTHER" id="PTHR42734">
    <property type="entry name" value="METAL TRANSPORT SYSTEM ATP-BINDING PROTEIN TM_0124-RELATED"/>
    <property type="match status" value="1"/>
</dbReference>
<keyword evidence="3 5" id="KW-0067">ATP-binding</keyword>
<evidence type="ECO:0000256" key="3">
    <source>
        <dbReference type="ARBA" id="ARBA00022840"/>
    </source>
</evidence>
<dbReference type="EMBL" id="WJBC01000010">
    <property type="protein sequence ID" value="MBC3804394.1"/>
    <property type="molecule type" value="Genomic_DNA"/>
</dbReference>
<keyword evidence="2" id="KW-0547">Nucleotide-binding</keyword>
<evidence type="ECO:0000259" key="4">
    <source>
        <dbReference type="PROSITE" id="PS50893"/>
    </source>
</evidence>